<dbReference type="InterPro" id="IPR022267">
    <property type="entry name" value="Asp2"/>
</dbReference>
<dbReference type="STRING" id="1423813.FC26_GL000769"/>
<dbReference type="SUPFAM" id="SSF53474">
    <property type="entry name" value="alpha/beta-Hydrolases"/>
    <property type="match status" value="1"/>
</dbReference>
<sequence>MARKSNFIQIGGQPLEKAGDLNAELATYHYLPLSGVDLAQALDDLSAFPTEAVYNSGTIFLFADTTIDEFPMDQVLLLPADQIFYEASSQSDEQRWHLLKMKRAQQVDLNDGGQSLMAYVNDNTLTDPWGLTFENSRTQLSANFNGEVTRQGTSRYIFEGDYGTDYQRLILWNTHWQPAGKIILHAEIGATSGDVEYFYRVYYENEAGFQTWDFDEADLVNGYVQRDVAFLNYPLNVALFVKGSGRLVVGEIHLRNGSLAKENFLSVGGQRLVDDQHYHEELGYYFNPADLKPPLNVYFSGWRAKESYEGRWMMGSLGSPFILVFDPRIVGGAFYRGGTLEQQLVDVIQDKLDELGFTSDQLNLSGLSMGTYASLFYSTMLNPHGVVIGKPLASIGHLAIHQRLFTPYNWDLAMDTIISLTGELTEKSATAMDDDFWHRFLNTDYSKTTFIIAHMLQDTDLPFERIFNHLKEHYPTSRVLHKGLEGRHNDDTLGITSWFLKQYQNMLANDFGRNFQKDLELDEEDEVVTDQVAQKEHQNG</sequence>
<dbReference type="Pfam" id="PF16929">
    <property type="entry name" value="Asp2"/>
    <property type="match status" value="1"/>
</dbReference>
<dbReference type="OrthoDB" id="9768578at2"/>
<protein>
    <recommendedName>
        <fullName evidence="3">Accessory secretory protein Asp2</fullName>
    </recommendedName>
</protein>
<keyword evidence="2" id="KW-1185">Reference proteome</keyword>
<dbReference type="GO" id="GO:0015031">
    <property type="term" value="P:protein transport"/>
    <property type="evidence" value="ECO:0007669"/>
    <property type="project" value="InterPro"/>
</dbReference>
<name>A0A0R2ABE6_9LACO</name>
<evidence type="ECO:0008006" key="3">
    <source>
        <dbReference type="Google" id="ProtNLM"/>
    </source>
</evidence>
<dbReference type="RefSeq" id="WP_057781090.1">
    <property type="nucleotide sequence ID" value="NZ_AYYY01000066.1"/>
</dbReference>
<organism evidence="1 2">
    <name type="scientific">Paucilactobacillus vaccinostercus DSM 20634</name>
    <dbReference type="NCBI Taxonomy" id="1423813"/>
    <lineage>
        <taxon>Bacteria</taxon>
        <taxon>Bacillati</taxon>
        <taxon>Bacillota</taxon>
        <taxon>Bacilli</taxon>
        <taxon>Lactobacillales</taxon>
        <taxon>Lactobacillaceae</taxon>
        <taxon>Paucilactobacillus</taxon>
    </lineage>
</organism>
<dbReference type="EMBL" id="AYYY01000066">
    <property type="protein sequence ID" value="KRM60339.1"/>
    <property type="molecule type" value="Genomic_DNA"/>
</dbReference>
<evidence type="ECO:0000313" key="1">
    <source>
        <dbReference type="EMBL" id="KRM60339.1"/>
    </source>
</evidence>
<proteinExistence type="predicted"/>
<dbReference type="AlphaFoldDB" id="A0A0R2ABE6"/>
<comment type="caution">
    <text evidence="1">The sequence shown here is derived from an EMBL/GenBank/DDBJ whole genome shotgun (WGS) entry which is preliminary data.</text>
</comment>
<evidence type="ECO:0000313" key="2">
    <source>
        <dbReference type="Proteomes" id="UP000051733"/>
    </source>
</evidence>
<dbReference type="PATRIC" id="fig|1423813.3.peg.779"/>
<dbReference type="ESTHER" id="9laco-a0a0r2abe6">
    <property type="family name" value="Asp2"/>
</dbReference>
<gene>
    <name evidence="1" type="ORF">FC26_GL000769</name>
</gene>
<accession>A0A0R2ABE6</accession>
<dbReference type="InterPro" id="IPR029058">
    <property type="entry name" value="AB_hydrolase_fold"/>
</dbReference>
<reference evidence="1 2" key="1">
    <citation type="journal article" date="2015" name="Genome Announc.">
        <title>Expanding the biotechnology potential of lactobacilli through comparative genomics of 213 strains and associated genera.</title>
        <authorList>
            <person name="Sun Z."/>
            <person name="Harris H.M."/>
            <person name="McCann A."/>
            <person name="Guo C."/>
            <person name="Argimon S."/>
            <person name="Zhang W."/>
            <person name="Yang X."/>
            <person name="Jeffery I.B."/>
            <person name="Cooney J.C."/>
            <person name="Kagawa T.F."/>
            <person name="Liu W."/>
            <person name="Song Y."/>
            <person name="Salvetti E."/>
            <person name="Wrobel A."/>
            <person name="Rasinkangas P."/>
            <person name="Parkhill J."/>
            <person name="Rea M.C."/>
            <person name="O'Sullivan O."/>
            <person name="Ritari J."/>
            <person name="Douillard F.P."/>
            <person name="Paul Ross R."/>
            <person name="Yang R."/>
            <person name="Briner A.E."/>
            <person name="Felis G.E."/>
            <person name="de Vos W.M."/>
            <person name="Barrangou R."/>
            <person name="Klaenhammer T.R."/>
            <person name="Caufield P.W."/>
            <person name="Cui Y."/>
            <person name="Zhang H."/>
            <person name="O'Toole P.W."/>
        </authorList>
    </citation>
    <scope>NUCLEOTIDE SEQUENCE [LARGE SCALE GENOMIC DNA]</scope>
    <source>
        <strain evidence="1 2">DSM 20634</strain>
    </source>
</reference>
<dbReference type="Proteomes" id="UP000051733">
    <property type="component" value="Unassembled WGS sequence"/>
</dbReference>
<dbReference type="NCBIfam" id="TIGR03712">
    <property type="entry name" value="acc_sec_asp2"/>
    <property type="match status" value="1"/>
</dbReference>